<dbReference type="GO" id="GO:0005524">
    <property type="term" value="F:ATP binding"/>
    <property type="evidence" value="ECO:0007669"/>
    <property type="project" value="UniProtKB-KW"/>
</dbReference>
<dbReference type="EC" id="5.6.2.3" evidence="1"/>
<proteinExistence type="inferred from homology"/>
<evidence type="ECO:0000259" key="2">
    <source>
        <dbReference type="Pfam" id="PF05970"/>
    </source>
</evidence>
<gene>
    <name evidence="4" type="ORF">AQUCO_00400374v1</name>
</gene>
<organism evidence="4 5">
    <name type="scientific">Aquilegia coerulea</name>
    <name type="common">Rocky mountain columbine</name>
    <dbReference type="NCBI Taxonomy" id="218851"/>
    <lineage>
        <taxon>Eukaryota</taxon>
        <taxon>Viridiplantae</taxon>
        <taxon>Streptophyta</taxon>
        <taxon>Embryophyta</taxon>
        <taxon>Tracheophyta</taxon>
        <taxon>Spermatophyta</taxon>
        <taxon>Magnoliopsida</taxon>
        <taxon>Ranunculales</taxon>
        <taxon>Ranunculaceae</taxon>
        <taxon>Thalictroideae</taxon>
        <taxon>Aquilegia</taxon>
    </lineage>
</organism>
<evidence type="ECO:0000313" key="5">
    <source>
        <dbReference type="Proteomes" id="UP000230069"/>
    </source>
</evidence>
<keyword evidence="1" id="KW-0227">DNA damage</keyword>
<sequence length="373" mass="41481">MENTVCGFTKQSMHAELFRKTDLIIWDEVPAQHRHCIEAVDRSLQDIRGNTNTFGGITVVLGGNFRQTLPVISKGVREEVVGASVSRSYLWKDVEVLNLLQNMRLQMEDPENVSFADFLIKVGTTPDENLEMPVGTQTYNHVNELLSSVYPALNVQGTATSSFLKNRTILAPRNDDVKDINHAALEMFPGEYIEYLGADKAIEQDGDQPPSYTTDTLNSLDPSSLPPFRLRLKVGSPIMLLRNIAPRDGLCNGTRLIVERWATRVIEARILTGDKAGEPVFIPRITLSPSSTELPIPMSRHQFPIRLAFAMMINKSQGQSVKYLGIDLQLPVFSHGQLYVALSRCTSARNISIILPSDAANCTTNIVYPEVLL</sequence>
<keyword evidence="1" id="KW-0234">DNA repair</keyword>
<comment type="cofactor">
    <cofactor evidence="1">
        <name>Mg(2+)</name>
        <dbReference type="ChEBI" id="CHEBI:18420"/>
    </cofactor>
</comment>
<dbReference type="Pfam" id="PF21530">
    <property type="entry name" value="Pif1_2B_dom"/>
    <property type="match status" value="1"/>
</dbReference>
<dbReference type="SUPFAM" id="SSF52540">
    <property type="entry name" value="P-loop containing nucleoside triphosphate hydrolases"/>
    <property type="match status" value="1"/>
</dbReference>
<keyword evidence="1" id="KW-0378">Hydrolase</keyword>
<dbReference type="InterPro" id="IPR049163">
    <property type="entry name" value="Pif1-like_2B_dom"/>
</dbReference>
<dbReference type="Proteomes" id="UP000230069">
    <property type="component" value="Unassembled WGS sequence"/>
</dbReference>
<dbReference type="OrthoDB" id="1930718at2759"/>
<dbReference type="GO" id="GO:0000723">
    <property type="term" value="P:telomere maintenance"/>
    <property type="evidence" value="ECO:0007669"/>
    <property type="project" value="InterPro"/>
</dbReference>
<dbReference type="GO" id="GO:0043139">
    <property type="term" value="F:5'-3' DNA helicase activity"/>
    <property type="evidence" value="ECO:0007669"/>
    <property type="project" value="UniProtKB-EC"/>
</dbReference>
<keyword evidence="5" id="KW-1185">Reference proteome</keyword>
<dbReference type="GO" id="GO:0006310">
    <property type="term" value="P:DNA recombination"/>
    <property type="evidence" value="ECO:0007669"/>
    <property type="project" value="UniProtKB-KW"/>
</dbReference>
<dbReference type="PANTHER" id="PTHR10492:SF57">
    <property type="entry name" value="ATP-DEPENDENT DNA HELICASE"/>
    <property type="match status" value="1"/>
</dbReference>
<dbReference type="GO" id="GO:0006281">
    <property type="term" value="P:DNA repair"/>
    <property type="evidence" value="ECO:0007669"/>
    <property type="project" value="UniProtKB-KW"/>
</dbReference>
<accession>A0A2G5EUN1</accession>
<dbReference type="InterPro" id="IPR010285">
    <property type="entry name" value="DNA_helicase_pif1-like_DEAD"/>
</dbReference>
<keyword evidence="1" id="KW-0547">Nucleotide-binding</keyword>
<reference evidence="4 5" key="1">
    <citation type="submission" date="2017-09" db="EMBL/GenBank/DDBJ databases">
        <title>WGS assembly of Aquilegia coerulea Goldsmith.</title>
        <authorList>
            <person name="Hodges S."/>
            <person name="Kramer E."/>
            <person name="Nordborg M."/>
            <person name="Tomkins J."/>
            <person name="Borevitz J."/>
            <person name="Derieg N."/>
            <person name="Yan J."/>
            <person name="Mihaltcheva S."/>
            <person name="Hayes R.D."/>
            <person name="Rokhsar D."/>
        </authorList>
    </citation>
    <scope>NUCLEOTIDE SEQUENCE [LARGE SCALE GENOMIC DNA]</scope>
    <source>
        <strain evidence="5">cv. Goldsmith</strain>
    </source>
</reference>
<dbReference type="InParanoid" id="A0A2G5EUN1"/>
<feature type="domain" description="DNA helicase Pif1-like 2B" evidence="3">
    <location>
        <begin position="217"/>
        <end position="258"/>
    </location>
</feature>
<comment type="similarity">
    <text evidence="1">Belongs to the helicase family.</text>
</comment>
<evidence type="ECO:0000256" key="1">
    <source>
        <dbReference type="RuleBase" id="RU363044"/>
    </source>
</evidence>
<dbReference type="EMBL" id="KZ305021">
    <property type="protein sequence ID" value="PIA59449.1"/>
    <property type="molecule type" value="Genomic_DNA"/>
</dbReference>
<protein>
    <recommendedName>
        <fullName evidence="1">ATP-dependent DNA helicase</fullName>
        <ecNumber evidence="1">5.6.2.3</ecNumber>
    </recommendedName>
</protein>
<dbReference type="PANTHER" id="PTHR10492">
    <property type="match status" value="1"/>
</dbReference>
<dbReference type="Pfam" id="PF05970">
    <property type="entry name" value="PIF1"/>
    <property type="match status" value="1"/>
</dbReference>
<comment type="catalytic activity">
    <reaction evidence="1">
        <text>ATP + H2O = ADP + phosphate + H(+)</text>
        <dbReference type="Rhea" id="RHEA:13065"/>
        <dbReference type="ChEBI" id="CHEBI:15377"/>
        <dbReference type="ChEBI" id="CHEBI:15378"/>
        <dbReference type="ChEBI" id="CHEBI:30616"/>
        <dbReference type="ChEBI" id="CHEBI:43474"/>
        <dbReference type="ChEBI" id="CHEBI:456216"/>
        <dbReference type="EC" id="5.6.2.3"/>
    </reaction>
</comment>
<name>A0A2G5EUN1_AQUCA</name>
<dbReference type="AlphaFoldDB" id="A0A2G5EUN1"/>
<dbReference type="CDD" id="cd18809">
    <property type="entry name" value="SF1_C_RecD"/>
    <property type="match status" value="1"/>
</dbReference>
<keyword evidence="1" id="KW-0233">DNA recombination</keyword>
<evidence type="ECO:0000259" key="3">
    <source>
        <dbReference type="Pfam" id="PF21530"/>
    </source>
</evidence>
<keyword evidence="1" id="KW-0347">Helicase</keyword>
<feature type="domain" description="DNA helicase Pif1-like DEAD-box helicase" evidence="2">
    <location>
        <begin position="2"/>
        <end position="124"/>
    </location>
</feature>
<dbReference type="InterPro" id="IPR027417">
    <property type="entry name" value="P-loop_NTPase"/>
</dbReference>
<dbReference type="GO" id="GO:0016887">
    <property type="term" value="F:ATP hydrolysis activity"/>
    <property type="evidence" value="ECO:0007669"/>
    <property type="project" value="RHEA"/>
</dbReference>
<dbReference type="Gene3D" id="3.40.50.300">
    <property type="entry name" value="P-loop containing nucleotide triphosphate hydrolases"/>
    <property type="match status" value="1"/>
</dbReference>
<keyword evidence="1" id="KW-0067">ATP-binding</keyword>
<evidence type="ECO:0000313" key="4">
    <source>
        <dbReference type="EMBL" id="PIA59449.1"/>
    </source>
</evidence>